<comment type="subcellular location">
    <subcellularLocation>
        <location evidence="1">Cell membrane</location>
        <topology evidence="1">Multi-pass membrane protein</topology>
    </subcellularLocation>
</comment>
<dbReference type="PANTHER" id="PTHR42770">
    <property type="entry name" value="AMINO ACID TRANSPORTER-RELATED"/>
    <property type="match status" value="1"/>
</dbReference>
<feature type="transmembrane region" description="Helical" evidence="6">
    <location>
        <begin position="412"/>
        <end position="429"/>
    </location>
</feature>
<evidence type="ECO:0000313" key="7">
    <source>
        <dbReference type="EMBL" id="REI39950.1"/>
    </source>
</evidence>
<dbReference type="RefSeq" id="WP_114643256.1">
    <property type="nucleotide sequence ID" value="NZ_JAACIO010000026.1"/>
</dbReference>
<dbReference type="Gene3D" id="1.20.1740.10">
    <property type="entry name" value="Amino acid/polyamine transporter I"/>
    <property type="match status" value="1"/>
</dbReference>
<feature type="transmembrane region" description="Helical" evidence="6">
    <location>
        <begin position="227"/>
        <end position="250"/>
    </location>
</feature>
<keyword evidence="2" id="KW-1003">Cell membrane</keyword>
<organism evidence="7 8">
    <name type="scientific">Psychrilyobacter piezotolerans</name>
    <dbReference type="NCBI Taxonomy" id="2293438"/>
    <lineage>
        <taxon>Bacteria</taxon>
        <taxon>Fusobacteriati</taxon>
        <taxon>Fusobacteriota</taxon>
        <taxon>Fusobacteriia</taxon>
        <taxon>Fusobacteriales</taxon>
        <taxon>Fusobacteriaceae</taxon>
        <taxon>Psychrilyobacter</taxon>
    </lineage>
</organism>
<accession>A0ABX9KE69</accession>
<dbReference type="Proteomes" id="UP000263486">
    <property type="component" value="Unassembled WGS sequence"/>
</dbReference>
<keyword evidence="4 6" id="KW-1133">Transmembrane helix</keyword>
<dbReference type="PANTHER" id="PTHR42770:SF18">
    <property type="entry name" value="ARGININE_AGMATINE ANTIPORTER"/>
    <property type="match status" value="1"/>
</dbReference>
<feature type="transmembrane region" description="Helical" evidence="6">
    <location>
        <begin position="7"/>
        <end position="26"/>
    </location>
</feature>
<evidence type="ECO:0000256" key="4">
    <source>
        <dbReference type="ARBA" id="ARBA00022989"/>
    </source>
</evidence>
<keyword evidence="3 6" id="KW-0812">Transmembrane</keyword>
<proteinExistence type="predicted"/>
<dbReference type="EMBL" id="QUAJ01000027">
    <property type="protein sequence ID" value="REI39950.1"/>
    <property type="molecule type" value="Genomic_DNA"/>
</dbReference>
<feature type="transmembrane region" description="Helical" evidence="6">
    <location>
        <begin position="122"/>
        <end position="140"/>
    </location>
</feature>
<evidence type="ECO:0000256" key="6">
    <source>
        <dbReference type="SAM" id="Phobius"/>
    </source>
</evidence>
<comment type="caution">
    <text evidence="7">The sequence shown here is derived from an EMBL/GenBank/DDBJ whole genome shotgun (WGS) entry which is preliminary data.</text>
</comment>
<feature type="transmembrane region" description="Helical" evidence="6">
    <location>
        <begin position="276"/>
        <end position="294"/>
    </location>
</feature>
<dbReference type="PIRSF" id="PIRSF006060">
    <property type="entry name" value="AA_transporter"/>
    <property type="match status" value="1"/>
</dbReference>
<evidence type="ECO:0000256" key="1">
    <source>
        <dbReference type="ARBA" id="ARBA00004651"/>
    </source>
</evidence>
<feature type="transmembrane region" description="Helical" evidence="6">
    <location>
        <begin position="90"/>
        <end position="110"/>
    </location>
</feature>
<keyword evidence="8" id="KW-1185">Reference proteome</keyword>
<evidence type="ECO:0000256" key="3">
    <source>
        <dbReference type="ARBA" id="ARBA00022692"/>
    </source>
</evidence>
<evidence type="ECO:0000313" key="8">
    <source>
        <dbReference type="Proteomes" id="UP000263486"/>
    </source>
</evidence>
<feature type="transmembrane region" description="Helical" evidence="6">
    <location>
        <begin position="344"/>
        <end position="367"/>
    </location>
</feature>
<gene>
    <name evidence="7" type="ORF">DYH56_12725</name>
</gene>
<reference evidence="7 8" key="1">
    <citation type="submission" date="2018-08" db="EMBL/GenBank/DDBJ databases">
        <title>Draft genome sequence of Psychrilyobacter sp. strain SD5 isolated from Black Sea water.</title>
        <authorList>
            <person name="Yadav S."/>
            <person name="Villanueva L."/>
            <person name="Damste J.S.S."/>
        </authorList>
    </citation>
    <scope>NUCLEOTIDE SEQUENCE [LARGE SCALE GENOMIC DNA]</scope>
    <source>
        <strain evidence="7 8">SD5</strain>
    </source>
</reference>
<feature type="transmembrane region" description="Helical" evidence="6">
    <location>
        <begin position="38"/>
        <end position="57"/>
    </location>
</feature>
<feature type="transmembrane region" description="Helical" evidence="6">
    <location>
        <begin position="388"/>
        <end position="406"/>
    </location>
</feature>
<evidence type="ECO:0000256" key="2">
    <source>
        <dbReference type="ARBA" id="ARBA00022475"/>
    </source>
</evidence>
<feature type="transmembrane region" description="Helical" evidence="6">
    <location>
        <begin position="196"/>
        <end position="215"/>
    </location>
</feature>
<evidence type="ECO:0000256" key="5">
    <source>
        <dbReference type="ARBA" id="ARBA00023136"/>
    </source>
</evidence>
<keyword evidence="5 6" id="KW-0472">Membrane</keyword>
<dbReference type="Pfam" id="PF13520">
    <property type="entry name" value="AA_permease_2"/>
    <property type="match status" value="1"/>
</dbReference>
<protein>
    <submittedName>
        <fullName evidence="7">Amino acid permease</fullName>
    </submittedName>
</protein>
<feature type="transmembrane region" description="Helical" evidence="6">
    <location>
        <begin position="321"/>
        <end position="338"/>
    </location>
</feature>
<dbReference type="InterPro" id="IPR002293">
    <property type="entry name" value="AA/rel_permease1"/>
</dbReference>
<feature type="transmembrane region" description="Helical" evidence="6">
    <location>
        <begin position="152"/>
        <end position="170"/>
    </location>
</feature>
<name>A0ABX9KE69_9FUSO</name>
<sequence length="446" mass="47100">MKGKLGFWSIVLLGINCIIGTGIFGLPSKAYAMIGEASVGVIIFDALLVISIALCFAEAAGRFKVNGGPYIYAKEAFGTFFGYEVGLMKWLMGIIGWATFAVFLGNRLALVFPTFDTSSGRMAIAIFSILFWSVINLMGVKSSKIVNNIVTLGKIIPLFLFIFAGIFLFGKVDTTTLTKTVAVAASAPNGNTLVEAAILFFFAFTGFEAIGIAAGDMINPQKNLPKAIVVVMLIVSAVYIAILLICMKVLGPSLAVSKAPVAEAAGVLLGSGGKSFIMTGILISIIGINMAGSYTSTKSGVALAETGLVPEFFLKTNSKGVHYNAVLASMIGTMVLAMSGSFAALASIGVIVRFIQYIPTCAAVLIFRKRDRENGIKHEGFTIPFGPIIPIIALVVSVILLIKAGIATPHKIVYGLGGLVVVAPFYKFSKDRMEKVEKKEALGGAQ</sequence>
<dbReference type="InterPro" id="IPR050367">
    <property type="entry name" value="APC_superfamily"/>
</dbReference>